<proteinExistence type="predicted"/>
<dbReference type="AlphaFoldDB" id="A0A2T5MKN6"/>
<feature type="signal peptide" evidence="1">
    <location>
        <begin position="1"/>
        <end position="23"/>
    </location>
</feature>
<dbReference type="InterPro" id="IPR010752">
    <property type="entry name" value="DUF1329"/>
</dbReference>
<dbReference type="Proteomes" id="UP000244248">
    <property type="component" value="Unassembled WGS sequence"/>
</dbReference>
<dbReference type="Pfam" id="PF07044">
    <property type="entry name" value="DUF1329"/>
    <property type="match status" value="1"/>
</dbReference>
<feature type="chain" id="PRO_5015632318" evidence="1">
    <location>
        <begin position="24"/>
        <end position="454"/>
    </location>
</feature>
<dbReference type="OrthoDB" id="6751304at2"/>
<keyword evidence="1" id="KW-0732">Signal</keyword>
<sequence length="454" mass="50878">MSRSGLNFLAAFLCLTLAGQANAKVSTAEAAQIGQSLTEVGAEKAASADGRIPAWTGGIKPADFGTKFANFKQGNFYPELFSEDKPLLKITHDNYKKYVTELPAGAQLMLERYPQYFLNVYKSRRTAAYPDFIAKATQENATTAHLEGGDDLKDSKLGFPFPIPKTGMEAIWNHKVRYLGSTVDQTGNFLVVSPDGGIHSASYTQSVRFQYANPKMAQEDKRGMIFQLVRTQVAPPRLAGQVTMAWEYQDGSREAWLYTPGTHRVLKAPSLGFDAPMVGTDGGVSIDQGDMFNGSLKQYSWKLLGKRAMYIAYNNYHLQQPSLKYSALIRARHLAPEHLRYELHRVWVVEATLAPGQKNVIAKRVFYIDEDSWTIAAVDCYDSRNQLWRYQEGHLFPLIVNQIVVPAPMAVYDFTSGRYVLTNLVNELPYVAKFDVKFSADYFTPQRILSSGRQ</sequence>
<dbReference type="EMBL" id="QANS01000001">
    <property type="protein sequence ID" value="PTU33130.1"/>
    <property type="molecule type" value="Genomic_DNA"/>
</dbReference>
<evidence type="ECO:0000313" key="3">
    <source>
        <dbReference type="Proteomes" id="UP000244248"/>
    </source>
</evidence>
<accession>A0A2T5MKN6</accession>
<reference evidence="2 3" key="1">
    <citation type="submission" date="2018-04" db="EMBL/GenBank/DDBJ databases">
        <title>Novel species isolated from glacier.</title>
        <authorList>
            <person name="Liu Q."/>
            <person name="Xin Y.-H."/>
        </authorList>
    </citation>
    <scope>NUCLEOTIDE SEQUENCE [LARGE SCALE GENOMIC DNA]</scope>
    <source>
        <strain evidence="2 3">GT1R17</strain>
    </source>
</reference>
<evidence type="ECO:0000313" key="2">
    <source>
        <dbReference type="EMBL" id="PTU33130.1"/>
    </source>
</evidence>
<dbReference type="Gene3D" id="2.50.20.10">
    <property type="entry name" value="Lipoprotein localisation LolA/LolB/LppX"/>
    <property type="match status" value="1"/>
</dbReference>
<dbReference type="CDD" id="cd16329">
    <property type="entry name" value="LolA_like"/>
    <property type="match status" value="1"/>
</dbReference>
<comment type="caution">
    <text evidence="2">The sequence shown here is derived from an EMBL/GenBank/DDBJ whole genome shotgun (WGS) entry which is preliminary data.</text>
</comment>
<organism evidence="2 3">
    <name type="scientific">Stenotrophobium rhamnosiphilum</name>
    <dbReference type="NCBI Taxonomy" id="2029166"/>
    <lineage>
        <taxon>Bacteria</taxon>
        <taxon>Pseudomonadati</taxon>
        <taxon>Pseudomonadota</taxon>
        <taxon>Gammaproteobacteria</taxon>
        <taxon>Nevskiales</taxon>
        <taxon>Nevskiaceae</taxon>
        <taxon>Stenotrophobium</taxon>
    </lineage>
</organism>
<evidence type="ECO:0000256" key="1">
    <source>
        <dbReference type="SAM" id="SignalP"/>
    </source>
</evidence>
<keyword evidence="3" id="KW-1185">Reference proteome</keyword>
<protein>
    <submittedName>
        <fullName evidence="2">DUF1329 domain-containing protein</fullName>
    </submittedName>
</protein>
<gene>
    <name evidence="2" type="ORF">CJD38_03220</name>
</gene>
<dbReference type="RefSeq" id="WP_107938838.1">
    <property type="nucleotide sequence ID" value="NZ_QANS01000001.1"/>
</dbReference>
<name>A0A2T5MKN6_9GAMM</name>